<dbReference type="Proteomes" id="UP000242715">
    <property type="component" value="Unassembled WGS sequence"/>
</dbReference>
<protein>
    <recommendedName>
        <fullName evidence="6">Zinc finger PHD-type domain-containing protein</fullName>
    </recommendedName>
</protein>
<dbReference type="InterPro" id="IPR035445">
    <property type="entry name" value="GYF-like_dom_sf"/>
</dbReference>
<evidence type="ECO:0000313" key="8">
    <source>
        <dbReference type="Proteomes" id="UP000242715"/>
    </source>
</evidence>
<dbReference type="FunFam" id="3.30.40.10:FF:000303">
    <property type="entry name" value="Zinc finger CCCH domain-containing protein 19"/>
    <property type="match status" value="1"/>
</dbReference>
<dbReference type="GO" id="GO:0003677">
    <property type="term" value="F:DNA binding"/>
    <property type="evidence" value="ECO:0007669"/>
    <property type="project" value="UniProtKB-KW"/>
</dbReference>
<evidence type="ECO:0000256" key="5">
    <source>
        <dbReference type="SAM" id="MobiDB-lite"/>
    </source>
</evidence>
<keyword evidence="1" id="KW-0479">Metal-binding</keyword>
<feature type="compositionally biased region" description="Polar residues" evidence="5">
    <location>
        <begin position="442"/>
        <end position="475"/>
    </location>
</feature>
<feature type="compositionally biased region" description="Low complexity" evidence="5">
    <location>
        <begin position="658"/>
        <end position="670"/>
    </location>
</feature>
<accession>A0A2Z6M2C7</accession>
<evidence type="ECO:0000256" key="4">
    <source>
        <dbReference type="ARBA" id="ARBA00023125"/>
    </source>
</evidence>
<name>A0A2Z6M2C7_TRISU</name>
<organism evidence="7 8">
    <name type="scientific">Trifolium subterraneum</name>
    <name type="common">Subterranean clover</name>
    <dbReference type="NCBI Taxonomy" id="3900"/>
    <lineage>
        <taxon>Eukaryota</taxon>
        <taxon>Viridiplantae</taxon>
        <taxon>Streptophyta</taxon>
        <taxon>Embryophyta</taxon>
        <taxon>Tracheophyta</taxon>
        <taxon>Spermatophyta</taxon>
        <taxon>Magnoliopsida</taxon>
        <taxon>eudicotyledons</taxon>
        <taxon>Gunneridae</taxon>
        <taxon>Pentapetalae</taxon>
        <taxon>rosids</taxon>
        <taxon>fabids</taxon>
        <taxon>Fabales</taxon>
        <taxon>Fabaceae</taxon>
        <taxon>Papilionoideae</taxon>
        <taxon>50 kb inversion clade</taxon>
        <taxon>NPAAA clade</taxon>
        <taxon>Hologalegina</taxon>
        <taxon>IRL clade</taxon>
        <taxon>Trifolieae</taxon>
        <taxon>Trifolium</taxon>
    </lineage>
</organism>
<evidence type="ECO:0000256" key="2">
    <source>
        <dbReference type="ARBA" id="ARBA00022771"/>
    </source>
</evidence>
<keyword evidence="2" id="KW-0863">Zinc-finger</keyword>
<feature type="region of interest" description="Disordered" evidence="5">
    <location>
        <begin position="426"/>
        <end position="580"/>
    </location>
</feature>
<dbReference type="Gene3D" id="3.30.1490.40">
    <property type="match status" value="1"/>
</dbReference>
<gene>
    <name evidence="7" type="ORF">TSUD_224730</name>
</gene>
<dbReference type="CDD" id="cd15568">
    <property type="entry name" value="PHD5_NSD"/>
    <property type="match status" value="1"/>
</dbReference>
<dbReference type="SUPFAM" id="SSF57903">
    <property type="entry name" value="FYVE/PHD zinc finger"/>
    <property type="match status" value="1"/>
</dbReference>
<dbReference type="InterPro" id="IPR013083">
    <property type="entry name" value="Znf_RING/FYVE/PHD"/>
</dbReference>
<dbReference type="SMART" id="SM00249">
    <property type="entry name" value="PHD"/>
    <property type="match status" value="1"/>
</dbReference>
<dbReference type="InterPro" id="IPR001965">
    <property type="entry name" value="Znf_PHD"/>
</dbReference>
<dbReference type="PANTHER" id="PTHR46695">
    <property type="entry name" value="ZINC FINGER CCCH DOMAIN-CONTAINING PROTEIN 44-RELATED"/>
    <property type="match status" value="1"/>
</dbReference>
<dbReference type="GO" id="GO:0008270">
    <property type="term" value="F:zinc ion binding"/>
    <property type="evidence" value="ECO:0007669"/>
    <property type="project" value="UniProtKB-KW"/>
</dbReference>
<keyword evidence="4" id="KW-0238">DNA-binding</keyword>
<dbReference type="PANTHER" id="PTHR46695:SF4">
    <property type="entry name" value="ZINC FINGER CCCH DOMAIN-CONTAINING PROTEIN 44"/>
    <property type="match status" value="1"/>
</dbReference>
<dbReference type="OrthoDB" id="6415790at2759"/>
<dbReference type="InterPro" id="IPR019786">
    <property type="entry name" value="Zinc_finger_PHD-type_CS"/>
</dbReference>
<sequence>MMEELQQQQIQQPVVIPVTGEVRVSENSQMMIGVNASDVDFTMTDGGSCDTVLKRKRGRPPKGTLPLPPHPRLKKPKDEEDVCFICFDGGSLVLCDYRGCPKAYHPACVKRDEEFFRLTEKWNCGWHLCSDCGKSCHYMCYTCTYSLCKGCTKKESDFVSVRGNKGLCGACKRTILLIENSALGIKCEVDFDDKSSWEYLFKVYWMYLKGKLSLDFDEILRAKNPWKSAVRASCKVQTPRKLHHLKVDNGYGSENSCIVDSNSPINKKVKENIWDSLLDGTGHNAQDLSTTCKLNGNTCVIKNQINPNESAIDDATNPIFVRLRETVWHYQDPHGKVQGPVSMLLLCKLKGTERLPPDLRIWRIEEKQENSILLSDALSLKCFQKVSLPLNCEQQSLGASVTLETTTENSQGDLSNETRSQICANNQTLKQGEAEKVGDTYTPPNGTDESVKSNGGHTPSPGLTTQADGNISDGQSGHFERREESPKCDISCHYGPDVHPALPSTGFDEKLNDKPSDKVVEGHGNEQKAEVNGNLGSNRSSEGPSNSGQSDQKQSDNEENSGQSSGQNWRGPSVIHHPPMDTSSWIASIFGDTDCPLVDDSVSDLLEQVAAKEKDGVLETPTAIEWDDELTEGAITDCFSFAANALSPMLDTGKGDALSSSSDLHLPSQSTAAEEPFRQADVHNHQTICGEQSSKAPEVESTFSGIRWNPTHQFSWDPTR</sequence>
<dbReference type="PROSITE" id="PS01359">
    <property type="entry name" value="ZF_PHD_1"/>
    <property type="match status" value="1"/>
</dbReference>
<evidence type="ECO:0000256" key="1">
    <source>
        <dbReference type="ARBA" id="ARBA00022723"/>
    </source>
</evidence>
<evidence type="ECO:0000259" key="6">
    <source>
        <dbReference type="SMART" id="SM00249"/>
    </source>
</evidence>
<feature type="compositionally biased region" description="Polar residues" evidence="5">
    <location>
        <begin position="560"/>
        <end position="570"/>
    </location>
</feature>
<dbReference type="Gene3D" id="3.30.40.10">
    <property type="entry name" value="Zinc/RING finger domain, C3HC4 (zinc finger)"/>
    <property type="match status" value="1"/>
</dbReference>
<keyword evidence="3" id="KW-0862">Zinc</keyword>
<feature type="compositionally biased region" description="Polar residues" evidence="5">
    <location>
        <begin position="534"/>
        <end position="552"/>
    </location>
</feature>
<feature type="compositionally biased region" description="Basic and acidic residues" evidence="5">
    <location>
        <begin position="478"/>
        <end position="487"/>
    </location>
</feature>
<dbReference type="InterPro" id="IPR011011">
    <property type="entry name" value="Znf_FYVE_PHD"/>
</dbReference>
<dbReference type="AlphaFoldDB" id="A0A2Z6M2C7"/>
<feature type="domain" description="Zinc finger PHD-type" evidence="6">
    <location>
        <begin position="82"/>
        <end position="128"/>
    </location>
</feature>
<keyword evidence="8" id="KW-1185">Reference proteome</keyword>
<dbReference type="SUPFAM" id="SSF55277">
    <property type="entry name" value="GYF domain"/>
    <property type="match status" value="1"/>
</dbReference>
<reference evidence="8" key="1">
    <citation type="journal article" date="2017" name="Front. Plant Sci.">
        <title>Climate Clever Clovers: New Paradigm to Reduce the Environmental Footprint of Ruminants by Breeding Low Methanogenic Forages Utilizing Haplotype Variation.</title>
        <authorList>
            <person name="Kaur P."/>
            <person name="Appels R."/>
            <person name="Bayer P.E."/>
            <person name="Keeble-Gagnere G."/>
            <person name="Wang J."/>
            <person name="Hirakawa H."/>
            <person name="Shirasawa K."/>
            <person name="Vercoe P."/>
            <person name="Stefanova K."/>
            <person name="Durmic Z."/>
            <person name="Nichols P."/>
            <person name="Revell C."/>
            <person name="Isobe S.N."/>
            <person name="Edwards D."/>
            <person name="Erskine W."/>
        </authorList>
    </citation>
    <scope>NUCLEOTIDE SEQUENCE [LARGE SCALE GENOMIC DNA]</scope>
    <source>
        <strain evidence="8">cv. Daliak</strain>
    </source>
</reference>
<evidence type="ECO:0000256" key="3">
    <source>
        <dbReference type="ARBA" id="ARBA00022833"/>
    </source>
</evidence>
<evidence type="ECO:0000313" key="7">
    <source>
        <dbReference type="EMBL" id="GAU26281.1"/>
    </source>
</evidence>
<proteinExistence type="predicted"/>
<feature type="compositionally biased region" description="Basic and acidic residues" evidence="5">
    <location>
        <begin position="507"/>
        <end position="529"/>
    </location>
</feature>
<dbReference type="EMBL" id="DF973331">
    <property type="protein sequence ID" value="GAU26281.1"/>
    <property type="molecule type" value="Genomic_DNA"/>
</dbReference>
<feature type="region of interest" description="Disordered" evidence="5">
    <location>
        <begin position="653"/>
        <end position="673"/>
    </location>
</feature>